<evidence type="ECO:0000256" key="2">
    <source>
        <dbReference type="ARBA" id="ARBA00022692"/>
    </source>
</evidence>
<keyword evidence="3 9" id="KW-1133">Transmembrane helix</keyword>
<evidence type="ECO:0000256" key="1">
    <source>
        <dbReference type="ARBA" id="ARBA00004167"/>
    </source>
</evidence>
<organism evidence="10 11">
    <name type="scientific">Corynascus novoguineensis</name>
    <dbReference type="NCBI Taxonomy" id="1126955"/>
    <lineage>
        <taxon>Eukaryota</taxon>
        <taxon>Fungi</taxon>
        <taxon>Dikarya</taxon>
        <taxon>Ascomycota</taxon>
        <taxon>Pezizomycotina</taxon>
        <taxon>Sordariomycetes</taxon>
        <taxon>Sordariomycetidae</taxon>
        <taxon>Sordariales</taxon>
        <taxon>Chaetomiaceae</taxon>
        <taxon>Corynascus</taxon>
    </lineage>
</organism>
<reference evidence="10" key="2">
    <citation type="submission" date="2023-05" db="EMBL/GenBank/DDBJ databases">
        <authorList>
            <consortium name="Lawrence Berkeley National Laboratory"/>
            <person name="Steindorff A."/>
            <person name="Hensen N."/>
            <person name="Bonometti L."/>
            <person name="Westerberg I."/>
            <person name="Brannstrom I.O."/>
            <person name="Guillou S."/>
            <person name="Cros-Aarteil S."/>
            <person name="Calhoun S."/>
            <person name="Haridas S."/>
            <person name="Kuo A."/>
            <person name="Mondo S."/>
            <person name="Pangilinan J."/>
            <person name="Riley R."/>
            <person name="Labutti K."/>
            <person name="Andreopoulos B."/>
            <person name="Lipzen A."/>
            <person name="Chen C."/>
            <person name="Yanf M."/>
            <person name="Daum C."/>
            <person name="Ng V."/>
            <person name="Clum A."/>
            <person name="Ohm R."/>
            <person name="Martin F."/>
            <person name="Silar P."/>
            <person name="Natvig D."/>
            <person name="Lalanne C."/>
            <person name="Gautier V."/>
            <person name="Ament-Velasquez S.L."/>
            <person name="Kruys A."/>
            <person name="Hutchinson M.I."/>
            <person name="Powell A.J."/>
            <person name="Barry K."/>
            <person name="Miller A.N."/>
            <person name="Grigoriev I.V."/>
            <person name="Debuchy R."/>
            <person name="Gladieux P."/>
            <person name="Thoren M.H."/>
            <person name="Johannesson H."/>
        </authorList>
    </citation>
    <scope>NUCLEOTIDE SEQUENCE</scope>
    <source>
        <strain evidence="10">CBS 359.72</strain>
    </source>
</reference>
<dbReference type="AlphaFoldDB" id="A0AAN7CJ55"/>
<dbReference type="EMBL" id="MU857908">
    <property type="protein sequence ID" value="KAK4243030.1"/>
    <property type="molecule type" value="Genomic_DNA"/>
</dbReference>
<keyword evidence="6" id="KW-0325">Glycoprotein</keyword>
<evidence type="ECO:0000313" key="11">
    <source>
        <dbReference type="Proteomes" id="UP001303647"/>
    </source>
</evidence>
<dbReference type="PANTHER" id="PTHR33365:SF12">
    <property type="entry name" value="TAT PATHWAY SIGNAL SEQUENCE"/>
    <property type="match status" value="1"/>
</dbReference>
<dbReference type="Proteomes" id="UP001303647">
    <property type="component" value="Unassembled WGS sequence"/>
</dbReference>
<evidence type="ECO:0000256" key="7">
    <source>
        <dbReference type="ARBA" id="ARBA00035112"/>
    </source>
</evidence>
<accession>A0AAN7CJ55</accession>
<protein>
    <submittedName>
        <fullName evidence="10">Uncharacterized protein</fullName>
    </submittedName>
</protein>
<reference evidence="10" key="1">
    <citation type="journal article" date="2023" name="Mol. Phylogenet. Evol.">
        <title>Genome-scale phylogeny and comparative genomics of the fungal order Sordariales.</title>
        <authorList>
            <person name="Hensen N."/>
            <person name="Bonometti L."/>
            <person name="Westerberg I."/>
            <person name="Brannstrom I.O."/>
            <person name="Guillou S."/>
            <person name="Cros-Aarteil S."/>
            <person name="Calhoun S."/>
            <person name="Haridas S."/>
            <person name="Kuo A."/>
            <person name="Mondo S."/>
            <person name="Pangilinan J."/>
            <person name="Riley R."/>
            <person name="LaButti K."/>
            <person name="Andreopoulos B."/>
            <person name="Lipzen A."/>
            <person name="Chen C."/>
            <person name="Yan M."/>
            <person name="Daum C."/>
            <person name="Ng V."/>
            <person name="Clum A."/>
            <person name="Steindorff A."/>
            <person name="Ohm R.A."/>
            <person name="Martin F."/>
            <person name="Silar P."/>
            <person name="Natvig D.O."/>
            <person name="Lalanne C."/>
            <person name="Gautier V."/>
            <person name="Ament-Velasquez S.L."/>
            <person name="Kruys A."/>
            <person name="Hutchinson M.I."/>
            <person name="Powell A.J."/>
            <person name="Barry K."/>
            <person name="Miller A.N."/>
            <person name="Grigoriev I.V."/>
            <person name="Debuchy R."/>
            <person name="Gladieux P."/>
            <person name="Hiltunen Thoren M."/>
            <person name="Johannesson H."/>
        </authorList>
    </citation>
    <scope>NUCLEOTIDE SEQUENCE</scope>
    <source>
        <strain evidence="10">CBS 359.72</strain>
    </source>
</reference>
<feature type="region of interest" description="Disordered" evidence="8">
    <location>
        <begin position="1"/>
        <end position="25"/>
    </location>
</feature>
<proteinExistence type="inferred from homology"/>
<comment type="similarity">
    <text evidence="7">Belongs to the ustYa family.</text>
</comment>
<comment type="subcellular location">
    <subcellularLocation>
        <location evidence="1">Membrane</location>
        <topology evidence="1">Single-pass membrane protein</topology>
    </subcellularLocation>
</comment>
<dbReference type="InterPro" id="IPR021765">
    <property type="entry name" value="UstYa-like"/>
</dbReference>
<evidence type="ECO:0000256" key="9">
    <source>
        <dbReference type="SAM" id="Phobius"/>
    </source>
</evidence>
<evidence type="ECO:0000256" key="6">
    <source>
        <dbReference type="ARBA" id="ARBA00023180"/>
    </source>
</evidence>
<evidence type="ECO:0000256" key="4">
    <source>
        <dbReference type="ARBA" id="ARBA00023026"/>
    </source>
</evidence>
<keyword evidence="11" id="KW-1185">Reference proteome</keyword>
<sequence length="275" mass="31457">MSRNFRGRSTPGSYHDSKSSDALLSKSDREHENGCACKASQPSRTSGLVPWLLSMILAISLAVSTLRRSMDCTHSFWRPYELIAAMRELPEKYHDVQFDATLRYNESHLLYRPITDPPYVGDPSPEIDAAWEGLMGSVDVFVTPDEREEMDVDLWLDPQTGLHVGLLSVIHDLHCVNMIRMSLYPDYYPKMRHYTTKNHIEHCLDVLRLSLMCTGDMTLIPTKDSDSRPFEAVFETVHACREFSAIRQWSLDRDSANPERYLANAEKLKLKMGIS</sequence>
<evidence type="ECO:0000313" key="10">
    <source>
        <dbReference type="EMBL" id="KAK4243030.1"/>
    </source>
</evidence>
<dbReference type="Pfam" id="PF11807">
    <property type="entry name" value="UstYa"/>
    <property type="match status" value="1"/>
</dbReference>
<evidence type="ECO:0000256" key="3">
    <source>
        <dbReference type="ARBA" id="ARBA00022989"/>
    </source>
</evidence>
<comment type="caution">
    <text evidence="10">The sequence shown here is derived from an EMBL/GenBank/DDBJ whole genome shotgun (WGS) entry which is preliminary data.</text>
</comment>
<name>A0AAN7CJ55_9PEZI</name>
<dbReference type="PANTHER" id="PTHR33365">
    <property type="entry name" value="YALI0B05434P"/>
    <property type="match status" value="1"/>
</dbReference>
<evidence type="ECO:0000256" key="8">
    <source>
        <dbReference type="SAM" id="MobiDB-lite"/>
    </source>
</evidence>
<gene>
    <name evidence="10" type="ORF">C7999DRAFT_18551</name>
</gene>
<keyword evidence="2 9" id="KW-0812">Transmembrane</keyword>
<feature type="transmembrane region" description="Helical" evidence="9">
    <location>
        <begin position="48"/>
        <end position="66"/>
    </location>
</feature>
<keyword evidence="5 9" id="KW-0472">Membrane</keyword>
<evidence type="ECO:0000256" key="5">
    <source>
        <dbReference type="ARBA" id="ARBA00023136"/>
    </source>
</evidence>
<dbReference type="GO" id="GO:0016020">
    <property type="term" value="C:membrane"/>
    <property type="evidence" value="ECO:0007669"/>
    <property type="project" value="UniProtKB-SubCell"/>
</dbReference>
<keyword evidence="4" id="KW-0843">Virulence</keyword>
<dbReference type="GO" id="GO:0043386">
    <property type="term" value="P:mycotoxin biosynthetic process"/>
    <property type="evidence" value="ECO:0007669"/>
    <property type="project" value="InterPro"/>
</dbReference>